<feature type="compositionally biased region" description="Acidic residues" evidence="1">
    <location>
        <begin position="750"/>
        <end position="777"/>
    </location>
</feature>
<feature type="compositionally biased region" description="Polar residues" evidence="1">
    <location>
        <begin position="550"/>
        <end position="561"/>
    </location>
</feature>
<evidence type="ECO:0000256" key="1">
    <source>
        <dbReference type="SAM" id="MobiDB-lite"/>
    </source>
</evidence>
<proteinExistence type="predicted"/>
<feature type="region of interest" description="Disordered" evidence="1">
    <location>
        <begin position="1145"/>
        <end position="1198"/>
    </location>
</feature>
<keyword evidence="3" id="KW-1185">Reference proteome</keyword>
<feature type="compositionally biased region" description="Polar residues" evidence="1">
    <location>
        <begin position="949"/>
        <end position="971"/>
    </location>
</feature>
<organism evidence="2 3">
    <name type="scientific">Sclerotinia trifoliorum</name>
    <dbReference type="NCBI Taxonomy" id="28548"/>
    <lineage>
        <taxon>Eukaryota</taxon>
        <taxon>Fungi</taxon>
        <taxon>Dikarya</taxon>
        <taxon>Ascomycota</taxon>
        <taxon>Pezizomycotina</taxon>
        <taxon>Leotiomycetes</taxon>
        <taxon>Helotiales</taxon>
        <taxon>Sclerotiniaceae</taxon>
        <taxon>Sclerotinia</taxon>
    </lineage>
</organism>
<feature type="compositionally biased region" description="Low complexity" evidence="1">
    <location>
        <begin position="590"/>
        <end position="608"/>
    </location>
</feature>
<feature type="region of interest" description="Disordered" evidence="1">
    <location>
        <begin position="942"/>
        <end position="977"/>
    </location>
</feature>
<feature type="region of interest" description="Disordered" evidence="1">
    <location>
        <begin position="435"/>
        <end position="490"/>
    </location>
</feature>
<name>A0A8H2ZUT2_9HELO</name>
<feature type="compositionally biased region" description="Basic and acidic residues" evidence="1">
    <location>
        <begin position="1264"/>
        <end position="1277"/>
    </location>
</feature>
<evidence type="ECO:0000313" key="3">
    <source>
        <dbReference type="Proteomes" id="UP000624404"/>
    </source>
</evidence>
<feature type="compositionally biased region" description="Polar residues" evidence="1">
    <location>
        <begin position="451"/>
        <end position="468"/>
    </location>
</feature>
<feature type="compositionally biased region" description="Acidic residues" evidence="1">
    <location>
        <begin position="871"/>
        <end position="886"/>
    </location>
</feature>
<feature type="region of interest" description="Disordered" evidence="1">
    <location>
        <begin position="243"/>
        <end position="278"/>
    </location>
</feature>
<dbReference type="Proteomes" id="UP000624404">
    <property type="component" value="Unassembled WGS sequence"/>
</dbReference>
<reference evidence="2" key="1">
    <citation type="submission" date="2020-10" db="EMBL/GenBank/DDBJ databases">
        <authorList>
            <person name="Kusch S."/>
        </authorList>
    </citation>
    <scope>NUCLEOTIDE SEQUENCE</scope>
    <source>
        <strain evidence="2">SwB9</strain>
    </source>
</reference>
<feature type="compositionally biased region" description="Polar residues" evidence="1">
    <location>
        <begin position="569"/>
        <end position="589"/>
    </location>
</feature>
<feature type="compositionally biased region" description="Polar residues" evidence="1">
    <location>
        <begin position="631"/>
        <end position="640"/>
    </location>
</feature>
<feature type="compositionally biased region" description="Acidic residues" evidence="1">
    <location>
        <begin position="1240"/>
        <end position="1263"/>
    </location>
</feature>
<feature type="region of interest" description="Disordered" evidence="1">
    <location>
        <begin position="1092"/>
        <end position="1123"/>
    </location>
</feature>
<gene>
    <name evidence="2" type="ORF">SCLTRI_LOCUS9625</name>
</gene>
<feature type="compositionally biased region" description="Polar residues" evidence="1">
    <location>
        <begin position="1092"/>
        <end position="1122"/>
    </location>
</feature>
<sequence>MAETTTSTNGIPDSTTMSTLESNTHIPIAQLSPLLPASGSRSLKAVVTLTWPYSSRTGSVAFLLAEPDFRLRRTRGQVRVQFSGSSANAVAKSGITSGDEVILCLDGAEYVELEPPNATPGRGVEFELKFKERLLLQFRPEDSQDVKIINIDHPSPEPVVAPTSVLATETEAETEGQIPEMPSTPVPFSNRVINNSEEYFSPVFLKRERISYGSMFEEGYDPFEEGDGSVRGRGRKRTRLSTTWRFTSRSPSPSPEVEEPVAAPSEHDIQEPASQPVPAMTDEGVQTMVEETVEIETGVSAEVTPALEQIQLTIVDKIKVNGIVQAVDPEVPVQGKPQIEEATTVIMPPPEKQSDLTIPEVEEQQNPPDNADEKRPYSPQLRPLPSEGLPLVSPLVTGQIEMFNHHIHNDHNEDLDNPNAPAVYSAEADLPEQDDQIDADEDPHSVRPGSHMSNQPNSDQTTYQTSAILSGDELGSPSMETTSTPHTHGEFEAGEGAEQFFPHHNISGSDPYTSAHVYAETPGEQGRYVHGGLEEDMAQYNYPDPEEIHPQSNNWGTQSSGAYPDLDNSHQSASHSVYSQQPSMSSMVRSQSNQSHQSLQSHQSPKSQPVDLTESSDEDEDAEGYPEVEDNSQQYVSSSHLPVGHGEERSHDEGEEYEDNTYDSEDKVDEYGEGYSDEYDGNMELRGRDDYLEEDDNGSENDYVEDNYSEDEMNNEAPLQQHPPREPEVIDLLSSDDEDGPGSPVAQIGDDIEDDEELESGQESEEYEDQEEDEDGQNLDVVGEEIKNDDIPTTNFQGPLRESPDVSVEDESMGIESTLVNKHNDSIKPGTQMPEILSNASGSGFEAQVYVNLSRGESRGAQQSPPSQGSSEEEATTDLDYPEPMDVETSLDNTSAATATDNLDGLFKKLEEAESETQVEQGPSNIRRAIPQNVAVDAEYAVEDFGNEGNVQNPDGANADETNLQETQPSEPTEYPPTIIEISHGPIQCDNSENIINAALEISLPSPIAVEVSNASTIPNSTEQSIKDRAAKSGWANLPKKDTLFSRTFGIDGANDAGEDTDEDKNGQISYPILPVTEPEDQQELIGEPEQISQSHNPTHGIQITTNHENGQLPTPDDTQMMNLDEDTFTSMSDLVQFQLQEEMGEMDEDSEMMHTAEGNAKDQSTNSVDDEDQSSFQEAINEDQDVSPETDALNRDDDEAIEPKLEDFEVEFTHAEVTEIRKTEIIETELEHADKNPVEDDFAREEEVEDVELEVDEEEGEEVEKTEVEVEDVELR</sequence>
<feature type="region of interest" description="Disordered" evidence="1">
    <location>
        <begin position="361"/>
        <end position="390"/>
    </location>
</feature>
<comment type="caution">
    <text evidence="2">The sequence shown here is derived from an EMBL/GenBank/DDBJ whole genome shotgun (WGS) entry which is preliminary data.</text>
</comment>
<accession>A0A8H2ZUT2</accession>
<dbReference type="OrthoDB" id="5363079at2759"/>
<feature type="compositionally biased region" description="Acidic residues" evidence="1">
    <location>
        <begin position="653"/>
        <end position="681"/>
    </location>
</feature>
<feature type="compositionally biased region" description="Acidic residues" evidence="1">
    <location>
        <begin position="614"/>
        <end position="630"/>
    </location>
</feature>
<feature type="region of interest" description="Disordered" evidence="1">
    <location>
        <begin position="1232"/>
        <end position="1277"/>
    </location>
</feature>
<protein>
    <submittedName>
        <fullName evidence="2">8dac0915-0fd9-4341-833b-f3f4db050a0a</fullName>
    </submittedName>
</protein>
<dbReference type="AlphaFoldDB" id="A0A8H2ZUT2"/>
<feature type="region of interest" description="Disordered" evidence="1">
    <location>
        <begin position="542"/>
        <end position="905"/>
    </location>
</feature>
<feature type="compositionally biased region" description="Low complexity" evidence="1">
    <location>
        <begin position="860"/>
        <end position="870"/>
    </location>
</feature>
<dbReference type="EMBL" id="CAJHIA010000036">
    <property type="protein sequence ID" value="CAD6451860.1"/>
    <property type="molecule type" value="Genomic_DNA"/>
</dbReference>
<feature type="compositionally biased region" description="Acidic residues" evidence="1">
    <location>
        <begin position="691"/>
        <end position="714"/>
    </location>
</feature>
<evidence type="ECO:0000313" key="2">
    <source>
        <dbReference type="EMBL" id="CAD6451860.1"/>
    </source>
</evidence>
<feature type="compositionally biased region" description="Polar residues" evidence="1">
    <location>
        <begin position="890"/>
        <end position="901"/>
    </location>
</feature>